<evidence type="ECO:0000259" key="1">
    <source>
        <dbReference type="Pfam" id="PF26215"/>
    </source>
</evidence>
<protein>
    <recommendedName>
        <fullName evidence="1">Helix-turn-helix domain-containing protein</fullName>
    </recommendedName>
</protein>
<reference evidence="2" key="2">
    <citation type="submission" date="2025-05" db="UniProtKB">
        <authorList>
            <consortium name="EnsemblMetazoa"/>
        </authorList>
    </citation>
    <scope>IDENTIFICATION</scope>
    <source>
        <strain evidence="2">Foshan</strain>
    </source>
</reference>
<dbReference type="EnsemblMetazoa" id="AALFPA23_003927.R4617">
    <property type="protein sequence ID" value="AALFPA23_003927.P4617"/>
    <property type="gene ID" value="AALFPA23_003927"/>
</dbReference>
<keyword evidence="3" id="KW-1185">Reference proteome</keyword>
<name>A0ABM1XY72_AEDAL</name>
<organism evidence="2 3">
    <name type="scientific">Aedes albopictus</name>
    <name type="common">Asian tiger mosquito</name>
    <name type="synonym">Stegomyia albopicta</name>
    <dbReference type="NCBI Taxonomy" id="7160"/>
    <lineage>
        <taxon>Eukaryota</taxon>
        <taxon>Metazoa</taxon>
        <taxon>Ecdysozoa</taxon>
        <taxon>Arthropoda</taxon>
        <taxon>Hexapoda</taxon>
        <taxon>Insecta</taxon>
        <taxon>Pterygota</taxon>
        <taxon>Neoptera</taxon>
        <taxon>Endopterygota</taxon>
        <taxon>Diptera</taxon>
        <taxon>Nematocera</taxon>
        <taxon>Culicoidea</taxon>
        <taxon>Culicidae</taxon>
        <taxon>Culicinae</taxon>
        <taxon>Aedini</taxon>
        <taxon>Aedes</taxon>
        <taxon>Stegomyia</taxon>
    </lineage>
</organism>
<dbReference type="RefSeq" id="XP_062699436.1">
    <property type="nucleotide sequence ID" value="XM_062843452.1"/>
</dbReference>
<dbReference type="Pfam" id="PF26215">
    <property type="entry name" value="HTH_animal"/>
    <property type="match status" value="1"/>
</dbReference>
<dbReference type="PANTHER" id="PTHR21301">
    <property type="entry name" value="REVERSE TRANSCRIPTASE"/>
    <property type="match status" value="1"/>
</dbReference>
<evidence type="ECO:0000313" key="2">
    <source>
        <dbReference type="EnsemblMetazoa" id="AALFPA23_003927.P4617"/>
    </source>
</evidence>
<dbReference type="GeneID" id="134284509"/>
<sequence length="577" mass="66823">MEATAYKEKMHELLQDRSTYNPIASDPTSRYERQNNSLVKRLRNLNLIDQRTAQQLTRYNSVCPRIYGQPKAHKSGLPLRPVVPNVTAPSYNLSKFVGRTLQQSLVSSYNIKDSYSFCDFINNIRLPPNHVLISLDVKALFTSIPKSLVISSIIMRWNEISPHTNICLDLFLEITEFCIDSSYFKYDGQHYAQIFGTAMGNPLSSHVADWVMETLLDTVTRMLHIPLPFIKKFVDDLITAIPLDQLQHVLDTFNSYDPHIQFTHELEVDNKLPFLDMLLIRHSDQKVTTQWYQKPIASGRFLNYHSFHPLSQKISMAKNFARRVSLLSTDLDDASKARIIDEHLKMNGYPQSLRHRITNRMNEKSTIPVEQQSAENLEYTYRSIPNIPHLSNMIDRAFKLEYKNIRMAKYNMKTTNMLFSNVKDPIPLENQSNVVYHIPCTNCEACYIGITTNRLRTRISGHQTHYNTMQRLLDQGIDPTDPQIEILGERTALMKHSIDKNHRFDLKKVKILDRAKSTSNLQFLEMCHIKNNERSINRRTDTDGLHAIYAGILYEIGKKNESQTEYETHANVNNTTQ</sequence>
<dbReference type="Proteomes" id="UP000069940">
    <property type="component" value="Unassembled WGS sequence"/>
</dbReference>
<proteinExistence type="predicted"/>
<dbReference type="PANTHER" id="PTHR21301:SF10">
    <property type="entry name" value="REVERSE TRANSCRIPTASE DOMAIN-CONTAINING PROTEIN"/>
    <property type="match status" value="1"/>
</dbReference>
<evidence type="ECO:0000313" key="3">
    <source>
        <dbReference type="Proteomes" id="UP000069940"/>
    </source>
</evidence>
<accession>A0ABM1XY72</accession>
<reference evidence="3" key="1">
    <citation type="journal article" date="2015" name="Proc. Natl. Acad. Sci. U.S.A.">
        <title>Genome sequence of the Asian Tiger mosquito, Aedes albopictus, reveals insights into its biology, genetics, and evolution.</title>
        <authorList>
            <person name="Chen X.G."/>
            <person name="Jiang X."/>
            <person name="Gu J."/>
            <person name="Xu M."/>
            <person name="Wu Y."/>
            <person name="Deng Y."/>
            <person name="Zhang C."/>
            <person name="Bonizzoni M."/>
            <person name="Dermauw W."/>
            <person name="Vontas J."/>
            <person name="Armbruster P."/>
            <person name="Huang X."/>
            <person name="Yang Y."/>
            <person name="Zhang H."/>
            <person name="He W."/>
            <person name="Peng H."/>
            <person name="Liu Y."/>
            <person name="Wu K."/>
            <person name="Chen J."/>
            <person name="Lirakis M."/>
            <person name="Topalis P."/>
            <person name="Van Leeuwen T."/>
            <person name="Hall A.B."/>
            <person name="Jiang X."/>
            <person name="Thorpe C."/>
            <person name="Mueller R.L."/>
            <person name="Sun C."/>
            <person name="Waterhouse R.M."/>
            <person name="Yan G."/>
            <person name="Tu Z.J."/>
            <person name="Fang X."/>
            <person name="James A.A."/>
        </authorList>
    </citation>
    <scope>NUCLEOTIDE SEQUENCE [LARGE SCALE GENOMIC DNA]</scope>
    <source>
        <strain evidence="3">Foshan</strain>
    </source>
</reference>
<dbReference type="InterPro" id="IPR058912">
    <property type="entry name" value="HTH_animal"/>
</dbReference>
<feature type="domain" description="Helix-turn-helix" evidence="1">
    <location>
        <begin position="300"/>
        <end position="355"/>
    </location>
</feature>